<dbReference type="PANTHER" id="PTHR34138">
    <property type="entry name" value="CELL SHAPE-DETERMINING PROTEIN MREC"/>
    <property type="match status" value="1"/>
</dbReference>
<keyword evidence="3 5" id="KW-0133">Cell shape</keyword>
<dbReference type="Proteomes" id="UP000593735">
    <property type="component" value="Chromosome"/>
</dbReference>
<evidence type="ECO:0000313" key="10">
    <source>
        <dbReference type="Proteomes" id="UP000593735"/>
    </source>
</evidence>
<proteinExistence type="inferred from homology"/>
<feature type="coiled-coil region" evidence="6">
    <location>
        <begin position="84"/>
        <end position="128"/>
    </location>
</feature>
<feature type="compositionally biased region" description="Polar residues" evidence="7">
    <location>
        <begin position="10"/>
        <end position="20"/>
    </location>
</feature>
<reference evidence="9 10" key="1">
    <citation type="submission" date="2020-10" db="EMBL/GenBank/DDBJ databases">
        <title>Olsenella immobilis sp.nov., isolated from the mud in a fermentation cellar used for the production of Chinese strong-flavoured liquor.</title>
        <authorList>
            <person name="Lu L."/>
        </authorList>
    </citation>
    <scope>NUCLEOTIDE SEQUENCE [LARGE SCALE GENOMIC DNA]</scope>
    <source>
        <strain evidence="9 10">LZLJ-2</strain>
    </source>
</reference>
<dbReference type="InterPro" id="IPR042177">
    <property type="entry name" value="Cell/Rod_1"/>
</dbReference>
<dbReference type="AlphaFoldDB" id="A0A7S7M700"/>
<evidence type="ECO:0000259" key="8">
    <source>
        <dbReference type="Pfam" id="PF04085"/>
    </source>
</evidence>
<dbReference type="NCBIfam" id="TIGR00219">
    <property type="entry name" value="mreC"/>
    <property type="match status" value="1"/>
</dbReference>
<comment type="function">
    <text evidence="5">Involved in formation and maintenance of cell shape.</text>
</comment>
<dbReference type="InterPro" id="IPR007221">
    <property type="entry name" value="MreC"/>
</dbReference>
<protein>
    <recommendedName>
        <fullName evidence="2 5">Cell shape-determining protein MreC</fullName>
    </recommendedName>
    <alternativeName>
        <fullName evidence="4 5">Cell shape protein MreC</fullName>
    </alternativeName>
</protein>
<dbReference type="RefSeq" id="WP_194369755.1">
    <property type="nucleotide sequence ID" value="NZ_CP063767.1"/>
</dbReference>
<evidence type="ECO:0000313" key="9">
    <source>
        <dbReference type="EMBL" id="QOY59891.1"/>
    </source>
</evidence>
<keyword evidence="6" id="KW-0175">Coiled coil</keyword>
<evidence type="ECO:0000256" key="7">
    <source>
        <dbReference type="SAM" id="MobiDB-lite"/>
    </source>
</evidence>
<dbReference type="Gene3D" id="2.40.10.340">
    <property type="entry name" value="Rod shape-determining protein MreC, domain 1"/>
    <property type="match status" value="1"/>
</dbReference>
<name>A0A7S7M700_9ACTN</name>
<comment type="similarity">
    <text evidence="1 5">Belongs to the MreC family.</text>
</comment>
<feature type="compositionally biased region" description="Low complexity" evidence="7">
    <location>
        <begin position="294"/>
        <end position="336"/>
    </location>
</feature>
<sequence>MPYSGRGRTASPTIGSNRQSSGTRTLAACVAISLALFTLSVRMGASGPLEGVRGAFSLVTTPVRYLGATVAAPFQGIGNVVTNLTADQATLSELQDQNAQLQARNVELEEAEQEAERLRGLLDLSDANNLQSTAARIISGSTDSWSTTVTIDKGTSSGLSAGMPVTSESGVIGQIVTCGATTSTVRLLTDENSAISAMTQSSRAQGMLCGSASGQVNLTLVRTSQSVSVGDVVVTSGLGGVFPKGLPIGKVTSVENSPGSLYLSVVVEPLAQSGSYEEVLVITSLTEEQKATADDITAADAQENDDAASAQAETDADAAATTDASAEGTATTATTE</sequence>
<keyword evidence="10" id="KW-1185">Reference proteome</keyword>
<dbReference type="KEGG" id="tio:INP52_05450"/>
<evidence type="ECO:0000256" key="3">
    <source>
        <dbReference type="ARBA" id="ARBA00022960"/>
    </source>
</evidence>
<feature type="region of interest" description="Disordered" evidence="7">
    <location>
        <begin position="1"/>
        <end position="20"/>
    </location>
</feature>
<dbReference type="EMBL" id="CP063767">
    <property type="protein sequence ID" value="QOY59891.1"/>
    <property type="molecule type" value="Genomic_DNA"/>
</dbReference>
<dbReference type="InterPro" id="IPR042175">
    <property type="entry name" value="Cell/Rod_MreC_2"/>
</dbReference>
<dbReference type="PANTHER" id="PTHR34138:SF1">
    <property type="entry name" value="CELL SHAPE-DETERMINING PROTEIN MREC"/>
    <property type="match status" value="1"/>
</dbReference>
<dbReference type="PIRSF" id="PIRSF038471">
    <property type="entry name" value="MreC"/>
    <property type="match status" value="1"/>
</dbReference>
<evidence type="ECO:0000256" key="1">
    <source>
        <dbReference type="ARBA" id="ARBA00009369"/>
    </source>
</evidence>
<feature type="domain" description="Rod shape-determining protein MreC beta-barrel core" evidence="8">
    <location>
        <begin position="137"/>
        <end position="282"/>
    </location>
</feature>
<dbReference type="GO" id="GO:0005886">
    <property type="term" value="C:plasma membrane"/>
    <property type="evidence" value="ECO:0007669"/>
    <property type="project" value="TreeGrafter"/>
</dbReference>
<dbReference type="Pfam" id="PF04085">
    <property type="entry name" value="MreC"/>
    <property type="match status" value="1"/>
</dbReference>
<evidence type="ECO:0000256" key="4">
    <source>
        <dbReference type="ARBA" id="ARBA00032089"/>
    </source>
</evidence>
<organism evidence="9 10">
    <name type="scientific">Thermophilibacter immobilis</name>
    <dbReference type="NCBI Taxonomy" id="2779519"/>
    <lineage>
        <taxon>Bacteria</taxon>
        <taxon>Bacillati</taxon>
        <taxon>Actinomycetota</taxon>
        <taxon>Coriobacteriia</taxon>
        <taxon>Coriobacteriales</taxon>
        <taxon>Atopobiaceae</taxon>
        <taxon>Thermophilibacter</taxon>
    </lineage>
</organism>
<accession>A0A7S7M700</accession>
<evidence type="ECO:0000256" key="5">
    <source>
        <dbReference type="PIRNR" id="PIRNR038471"/>
    </source>
</evidence>
<gene>
    <name evidence="9" type="primary">mreC</name>
    <name evidence="9" type="ORF">INP52_05450</name>
</gene>
<feature type="region of interest" description="Disordered" evidence="7">
    <location>
        <begin position="293"/>
        <end position="336"/>
    </location>
</feature>
<evidence type="ECO:0000256" key="6">
    <source>
        <dbReference type="SAM" id="Coils"/>
    </source>
</evidence>
<dbReference type="InterPro" id="IPR055342">
    <property type="entry name" value="MreC_beta-barrel_core"/>
</dbReference>
<dbReference type="GO" id="GO:0008360">
    <property type="term" value="P:regulation of cell shape"/>
    <property type="evidence" value="ECO:0007669"/>
    <property type="project" value="UniProtKB-KW"/>
</dbReference>
<evidence type="ECO:0000256" key="2">
    <source>
        <dbReference type="ARBA" id="ARBA00013855"/>
    </source>
</evidence>
<dbReference type="Gene3D" id="2.40.10.350">
    <property type="entry name" value="Rod shape-determining protein MreC, domain 2"/>
    <property type="match status" value="1"/>
</dbReference>